<reference evidence="2 3" key="1">
    <citation type="submission" date="2019-12" db="EMBL/GenBank/DDBJ databases">
        <title>Engineering Photorhabdus to improve their lethality against agricultural pests.</title>
        <authorList>
            <person name="Machado R.A.R."/>
        </authorList>
    </citation>
    <scope>NUCLEOTIDE SEQUENCE [LARGE SCALE GENOMIC DNA]</scope>
    <source>
        <strain evidence="2 3">EN01</strain>
    </source>
</reference>
<dbReference type="KEGG" id="plum:A4R40_01835"/>
<dbReference type="AlphaFoldDB" id="A0A6L9JNA6"/>
<dbReference type="GO" id="GO:0004518">
    <property type="term" value="F:nuclease activity"/>
    <property type="evidence" value="ECO:0007669"/>
    <property type="project" value="InterPro"/>
</dbReference>
<evidence type="ECO:0000313" key="3">
    <source>
        <dbReference type="Proteomes" id="UP000479300"/>
    </source>
</evidence>
<feature type="domain" description="CD-NTase associated protein 4-like DNA endonuclease" evidence="1">
    <location>
        <begin position="15"/>
        <end position="217"/>
    </location>
</feature>
<dbReference type="GeneID" id="48846661"/>
<sequence>MGLAEALISIPQSERGGEIAQRGFDYQTCWALSQMLEYELDGKNYVFIFEYHDDVLILDDEYSPTDLTFAQVKTSESHWTAYDLHKSTKRKPISIIGKLFIHHRNFCNYSPQLLFVTNASFNLCEKNGGKSLFSASEIKDEHKISFKQAIKDQVKLDDENIDLSILKFVQSSLSLDDHITHLKGKLCDFLCNKFGDDTTLSVNVLAALLEKECRNKSKVKSADIVDFSDLISRKGFSSRAFNGVLDSLNVSNSMKPDWKMAETIFNNLGKTLFEIIPLKATFSQVCIDLNQNTKNPSTVYLEYAINLYDEASVYSDLKMYVTGIIHKIDALCPDYTLALKSGKKECIVVYSIIQKLLEGGKV</sequence>
<evidence type="ECO:0000313" key="2">
    <source>
        <dbReference type="EMBL" id="NDL39494.1"/>
    </source>
</evidence>
<dbReference type="OMA" id="KKECIVV"/>
<proteinExistence type="predicted"/>
<accession>A0A6L9JNA6</accession>
<dbReference type="InterPro" id="IPR025382">
    <property type="entry name" value="Cap4-like_endonuclease_dom"/>
</dbReference>
<comment type="caution">
    <text evidence="2">The sequence shown here is derived from an EMBL/GenBank/DDBJ whole genome shotgun (WGS) entry which is preliminary data.</text>
</comment>
<evidence type="ECO:0000259" key="1">
    <source>
        <dbReference type="Pfam" id="PF14130"/>
    </source>
</evidence>
<protein>
    <submittedName>
        <fullName evidence="2">DUF4297 domain-containing protein</fullName>
    </submittedName>
</protein>
<dbReference type="Pfam" id="PF14130">
    <property type="entry name" value="Cap4_nuclease"/>
    <property type="match status" value="1"/>
</dbReference>
<gene>
    <name evidence="2" type="ORF">GPY51_12130</name>
</gene>
<dbReference type="Proteomes" id="UP000479300">
    <property type="component" value="Unassembled WGS sequence"/>
</dbReference>
<organism evidence="2 3">
    <name type="scientific">Photorhabdus laumondii subsp. laumondii</name>
    <name type="common">Photorhabdus luminescens subsp. laumondii</name>
    <dbReference type="NCBI Taxonomy" id="141679"/>
    <lineage>
        <taxon>Bacteria</taxon>
        <taxon>Pseudomonadati</taxon>
        <taxon>Pseudomonadota</taxon>
        <taxon>Gammaproteobacteria</taxon>
        <taxon>Enterobacterales</taxon>
        <taxon>Morganellaceae</taxon>
        <taxon>Photorhabdus</taxon>
    </lineage>
</organism>
<dbReference type="RefSeq" id="WP_011144765.1">
    <property type="nucleotide sequence ID" value="NZ_CAWPGE010000020.1"/>
</dbReference>
<name>A0A6L9JNA6_PHOLM</name>
<dbReference type="EMBL" id="WSFA01000025">
    <property type="protein sequence ID" value="NDL39494.1"/>
    <property type="molecule type" value="Genomic_DNA"/>
</dbReference>